<dbReference type="PANTHER" id="PTHR11662:SF399">
    <property type="entry name" value="FI19708P1-RELATED"/>
    <property type="match status" value="1"/>
</dbReference>
<dbReference type="PANTHER" id="PTHR11662">
    <property type="entry name" value="SOLUTE CARRIER FAMILY 17"/>
    <property type="match status" value="1"/>
</dbReference>
<evidence type="ECO:0000256" key="1">
    <source>
        <dbReference type="ARBA" id="ARBA00004141"/>
    </source>
</evidence>
<evidence type="ECO:0000313" key="6">
    <source>
        <dbReference type="EMBL" id="JAG10233.1"/>
    </source>
</evidence>
<keyword evidence="4 5" id="KW-0472">Membrane</keyword>
<feature type="transmembrane region" description="Helical" evidence="5">
    <location>
        <begin position="150"/>
        <end position="170"/>
    </location>
</feature>
<reference evidence="6" key="2">
    <citation type="submission" date="2014-07" db="EMBL/GenBank/DDBJ databases">
        <authorList>
            <person name="Hull J."/>
        </authorList>
    </citation>
    <scope>NUCLEOTIDE SEQUENCE</scope>
</reference>
<proteinExistence type="predicted"/>
<evidence type="ECO:0000256" key="2">
    <source>
        <dbReference type="ARBA" id="ARBA00022692"/>
    </source>
</evidence>
<keyword evidence="3 5" id="KW-1133">Transmembrane helix</keyword>
<evidence type="ECO:0000256" key="3">
    <source>
        <dbReference type="ARBA" id="ARBA00022989"/>
    </source>
</evidence>
<dbReference type="EMBL" id="GBHO01033371">
    <property type="protein sequence ID" value="JAG10233.1"/>
    <property type="molecule type" value="Transcribed_RNA"/>
</dbReference>
<dbReference type="InterPro" id="IPR050382">
    <property type="entry name" value="MFS_Na/Anion_cotransporter"/>
</dbReference>
<feature type="transmembrane region" description="Helical" evidence="5">
    <location>
        <begin position="176"/>
        <end position="198"/>
    </location>
</feature>
<feature type="transmembrane region" description="Helical" evidence="5">
    <location>
        <begin position="7"/>
        <end position="27"/>
    </location>
</feature>
<sequence>MRLKKWLGVRHIQVVMYSVLLFLDIYLTETVKMYVDNTNKQIKGGKFSRITRAFSPADLVLIEQVLFAGFVLGRSIWPFFIMRFNNKYLILGIVLLEIICCGVFQQLVVLFELAAFAILVGMVYLLQSAHYSLAINIIAKWVPPNEYTRAVVVVAAGDTFARAIVGRSAVWSNNAVMSAIFQISVALKTIWCVIYMVVGAQDPQTSFLLGKAEWEFLSREIGPRKKVQCNMKIPWKSILTCPRLYAMDFLGNCQ</sequence>
<comment type="subcellular location">
    <subcellularLocation>
        <location evidence="1">Membrane</location>
        <topology evidence="1">Multi-pass membrane protein</topology>
    </subcellularLocation>
</comment>
<evidence type="ECO:0000256" key="4">
    <source>
        <dbReference type="ARBA" id="ARBA00023136"/>
    </source>
</evidence>
<evidence type="ECO:0000313" key="7">
    <source>
        <dbReference type="EMBL" id="JAG51307.1"/>
    </source>
</evidence>
<reference evidence="7" key="3">
    <citation type="submission" date="2014-09" db="EMBL/GenBank/DDBJ databases">
        <authorList>
            <person name="Magalhaes I.L.F."/>
            <person name="Oliveira U."/>
            <person name="Santos F.R."/>
            <person name="Vidigal T.H.D.A."/>
            <person name="Brescovit A.D."/>
            <person name="Santos A.J."/>
        </authorList>
    </citation>
    <scope>NUCLEOTIDE SEQUENCE</scope>
</reference>
<dbReference type="GO" id="GO:0006820">
    <property type="term" value="P:monoatomic anion transport"/>
    <property type="evidence" value="ECO:0007669"/>
    <property type="project" value="TreeGrafter"/>
</dbReference>
<gene>
    <name evidence="6" type="primary">PHT4;4</name>
    <name evidence="6" type="ORF">CM83_100346</name>
</gene>
<organism evidence="6">
    <name type="scientific">Lygus hesperus</name>
    <name type="common">Western plant bug</name>
    <dbReference type="NCBI Taxonomy" id="30085"/>
    <lineage>
        <taxon>Eukaryota</taxon>
        <taxon>Metazoa</taxon>
        <taxon>Ecdysozoa</taxon>
        <taxon>Arthropoda</taxon>
        <taxon>Hexapoda</taxon>
        <taxon>Insecta</taxon>
        <taxon>Pterygota</taxon>
        <taxon>Neoptera</taxon>
        <taxon>Paraneoptera</taxon>
        <taxon>Hemiptera</taxon>
        <taxon>Heteroptera</taxon>
        <taxon>Panheteroptera</taxon>
        <taxon>Cimicomorpha</taxon>
        <taxon>Miridae</taxon>
        <taxon>Mirini</taxon>
        <taxon>Lygus</taxon>
    </lineage>
</organism>
<dbReference type="Gene3D" id="1.20.1250.20">
    <property type="entry name" value="MFS general substrate transporter like domains"/>
    <property type="match status" value="1"/>
</dbReference>
<accession>A0A0A9WUP5</accession>
<evidence type="ECO:0000256" key="5">
    <source>
        <dbReference type="SAM" id="Phobius"/>
    </source>
</evidence>
<dbReference type="SUPFAM" id="SSF103473">
    <property type="entry name" value="MFS general substrate transporter"/>
    <property type="match status" value="1"/>
</dbReference>
<dbReference type="GO" id="GO:0016020">
    <property type="term" value="C:membrane"/>
    <property type="evidence" value="ECO:0007669"/>
    <property type="project" value="UniProtKB-SubCell"/>
</dbReference>
<dbReference type="GO" id="GO:0022857">
    <property type="term" value="F:transmembrane transporter activity"/>
    <property type="evidence" value="ECO:0007669"/>
    <property type="project" value="TreeGrafter"/>
</dbReference>
<protein>
    <submittedName>
        <fullName evidence="6">Putative anion transporter 4, chloroplastic</fullName>
    </submittedName>
</protein>
<feature type="transmembrane region" description="Helical" evidence="5">
    <location>
        <begin position="61"/>
        <end position="81"/>
    </location>
</feature>
<feature type="transmembrane region" description="Helical" evidence="5">
    <location>
        <begin position="114"/>
        <end position="138"/>
    </location>
</feature>
<reference evidence="6" key="1">
    <citation type="journal article" date="2014" name="PLoS ONE">
        <title>Transcriptome-Based Identification of ABC Transporters in the Western Tarnished Plant Bug Lygus hesperus.</title>
        <authorList>
            <person name="Hull J.J."/>
            <person name="Chaney K."/>
            <person name="Geib S.M."/>
            <person name="Fabrick J.A."/>
            <person name="Brent C.S."/>
            <person name="Walsh D."/>
            <person name="Lavine L.C."/>
        </authorList>
    </citation>
    <scope>NUCLEOTIDE SEQUENCE</scope>
</reference>
<dbReference type="EMBL" id="GBRD01014519">
    <property type="protein sequence ID" value="JAG51307.1"/>
    <property type="molecule type" value="Transcribed_RNA"/>
</dbReference>
<feature type="transmembrane region" description="Helical" evidence="5">
    <location>
        <begin position="88"/>
        <end position="108"/>
    </location>
</feature>
<keyword evidence="2 5" id="KW-0812">Transmembrane</keyword>
<dbReference type="AlphaFoldDB" id="A0A0A9WUP5"/>
<name>A0A0A9WUP5_LYGHE</name>
<dbReference type="InterPro" id="IPR036259">
    <property type="entry name" value="MFS_trans_sf"/>
</dbReference>